<protein>
    <submittedName>
        <fullName evidence="1">DUF2164 domain-containing protein</fullName>
    </submittedName>
</protein>
<dbReference type="Pfam" id="PF09932">
    <property type="entry name" value="DUF2164"/>
    <property type="match status" value="1"/>
</dbReference>
<proteinExistence type="predicted"/>
<dbReference type="EMBL" id="JBHSNC010000007">
    <property type="protein sequence ID" value="MFC5528294.1"/>
    <property type="molecule type" value="Genomic_DNA"/>
</dbReference>
<name>A0ABW0QZC5_9BACL</name>
<reference evidence="2" key="1">
    <citation type="journal article" date="2019" name="Int. J. Syst. Evol. Microbiol.">
        <title>The Global Catalogue of Microorganisms (GCM) 10K type strain sequencing project: providing services to taxonomists for standard genome sequencing and annotation.</title>
        <authorList>
            <consortium name="The Broad Institute Genomics Platform"/>
            <consortium name="The Broad Institute Genome Sequencing Center for Infectious Disease"/>
            <person name="Wu L."/>
            <person name="Ma J."/>
        </authorList>
    </citation>
    <scope>NUCLEOTIDE SEQUENCE [LARGE SCALE GENOMIC DNA]</scope>
    <source>
        <strain evidence="2">CGMCC 1.18578</strain>
    </source>
</reference>
<sequence length="85" mass="9948">MIPIKLPREDKMQLVHRLQHYFEVERDESIGELAAEQLVDFMIGAVGPYVYNTAVADTRRVIQEKMNQLEDELYSLEKPASRNNR</sequence>
<keyword evidence="2" id="KW-1185">Reference proteome</keyword>
<dbReference type="InterPro" id="IPR018680">
    <property type="entry name" value="DUF2164"/>
</dbReference>
<comment type="caution">
    <text evidence="1">The sequence shown here is derived from an EMBL/GenBank/DDBJ whole genome shotgun (WGS) entry which is preliminary data.</text>
</comment>
<evidence type="ECO:0000313" key="1">
    <source>
        <dbReference type="EMBL" id="MFC5528294.1"/>
    </source>
</evidence>
<dbReference type="RefSeq" id="WP_378110121.1">
    <property type="nucleotide sequence ID" value="NZ_JBHSNC010000007.1"/>
</dbReference>
<organism evidence="1 2">
    <name type="scientific">Cohnella yongneupensis</name>
    <dbReference type="NCBI Taxonomy" id="425006"/>
    <lineage>
        <taxon>Bacteria</taxon>
        <taxon>Bacillati</taxon>
        <taxon>Bacillota</taxon>
        <taxon>Bacilli</taxon>
        <taxon>Bacillales</taxon>
        <taxon>Paenibacillaceae</taxon>
        <taxon>Cohnella</taxon>
    </lineage>
</organism>
<dbReference type="Proteomes" id="UP001596108">
    <property type="component" value="Unassembled WGS sequence"/>
</dbReference>
<gene>
    <name evidence="1" type="ORF">ACFPQ4_02355</name>
</gene>
<accession>A0ABW0QZC5</accession>
<evidence type="ECO:0000313" key="2">
    <source>
        <dbReference type="Proteomes" id="UP001596108"/>
    </source>
</evidence>